<evidence type="ECO:0000313" key="3">
    <source>
        <dbReference type="Proteomes" id="UP000002026"/>
    </source>
</evidence>
<protein>
    <submittedName>
        <fullName evidence="2">Transcriptional regulator/sugar kinase</fullName>
    </submittedName>
</protein>
<dbReference type="Gene3D" id="3.30.420.40">
    <property type="match status" value="2"/>
</dbReference>
<keyword evidence="2" id="KW-0808">Transferase</keyword>
<dbReference type="RefSeq" id="WP_012799111.1">
    <property type="nucleotide sequence ID" value="NC_013165.1"/>
</dbReference>
<comment type="similarity">
    <text evidence="1">Belongs to the ROK (NagC/XylR) family.</text>
</comment>
<dbReference type="HOGENOM" id="CLU_036604_0_4_11"/>
<dbReference type="SUPFAM" id="SSF53067">
    <property type="entry name" value="Actin-like ATPase domain"/>
    <property type="match status" value="1"/>
</dbReference>
<evidence type="ECO:0000313" key="2">
    <source>
        <dbReference type="EMBL" id="ACV23010.1"/>
    </source>
</evidence>
<dbReference type="InterPro" id="IPR000600">
    <property type="entry name" value="ROK"/>
</dbReference>
<reference evidence="2 3" key="1">
    <citation type="journal article" date="2009" name="Stand. Genomic Sci.">
        <title>Complete genome sequence of Slackia heliotrinireducens type strain (RHS 1).</title>
        <authorList>
            <person name="Pukall R."/>
            <person name="Lapidus A."/>
            <person name="Nolan M."/>
            <person name="Copeland A."/>
            <person name="Glavina Del Rio T."/>
            <person name="Lucas S."/>
            <person name="Chen F."/>
            <person name="Tice H."/>
            <person name="Cheng J.F."/>
            <person name="Chertkov O."/>
            <person name="Bruce D."/>
            <person name="Goodwin L."/>
            <person name="Kuske C."/>
            <person name="Brettin T."/>
            <person name="Detter J.C."/>
            <person name="Han C."/>
            <person name="Pitluck S."/>
            <person name="Pati A."/>
            <person name="Mavrommatis K."/>
            <person name="Ivanova N."/>
            <person name="Ovchinnikova G."/>
            <person name="Chen A."/>
            <person name="Palaniappan K."/>
            <person name="Schneider S."/>
            <person name="Rohde M."/>
            <person name="Chain P."/>
            <person name="D'haeseleer P."/>
            <person name="Goker M."/>
            <person name="Bristow J."/>
            <person name="Eisen J.A."/>
            <person name="Markowitz V."/>
            <person name="Kyrpides N.C."/>
            <person name="Klenk H.P."/>
            <person name="Hugenholtz P."/>
        </authorList>
    </citation>
    <scope>NUCLEOTIDE SEQUENCE [LARGE SCALE GENOMIC DNA]</scope>
    <source>
        <strain evidence="3">ATCC 29202 / DSM 20476 / NCTC 11029 / RHS 1</strain>
    </source>
</reference>
<keyword evidence="3" id="KW-1185">Reference proteome</keyword>
<dbReference type="Proteomes" id="UP000002026">
    <property type="component" value="Chromosome"/>
</dbReference>
<gene>
    <name evidence="2" type="ordered locus">Shel_19960</name>
</gene>
<dbReference type="Pfam" id="PF00480">
    <property type="entry name" value="ROK"/>
    <property type="match status" value="1"/>
</dbReference>
<dbReference type="eggNOG" id="COG1940">
    <property type="taxonomic scope" value="Bacteria"/>
</dbReference>
<dbReference type="PROSITE" id="PS01125">
    <property type="entry name" value="ROK"/>
    <property type="match status" value="1"/>
</dbReference>
<proteinExistence type="inferred from homology"/>
<dbReference type="PANTHER" id="PTHR18964">
    <property type="entry name" value="ROK (REPRESSOR, ORF, KINASE) FAMILY"/>
    <property type="match status" value="1"/>
</dbReference>
<sequence>MTTHDSTDASAQVGPGRAQTGKLLVGIDMGGTTIKVGLVDESGALHARQTVPTGGLSDKDSQHAFASMVRSIVGDKQGLIHGVGFAVPGPVDRDGNLRMGVNVDLDLPGMLQALQREFPSAWVRALNDANAAAFGECNRGAAVGRKDVLLVTLGTGVGAGVVADGKVLVGARGIAGEIGHMCVEASGVKCNCGRYGCLEQYSSARGLIRLMRESALQAGDERSASVEDARQVMEAFERSNPHAVHAMEVFSDRLGYALANIACVIDPEVILLGGGVSECFDLFEDMLRASFDMYALGESRSVEFRKAALGNEAGMVGAALFSIAQ</sequence>
<dbReference type="KEGG" id="shi:Shel_19960"/>
<dbReference type="STRING" id="471855.Shel_19960"/>
<organism evidence="2 3">
    <name type="scientific">Slackia heliotrinireducens (strain ATCC 29202 / DSM 20476 / NCTC 11029 / RHS 1)</name>
    <name type="common">Peptococcus heliotrinreducens</name>
    <dbReference type="NCBI Taxonomy" id="471855"/>
    <lineage>
        <taxon>Bacteria</taxon>
        <taxon>Bacillati</taxon>
        <taxon>Actinomycetota</taxon>
        <taxon>Coriobacteriia</taxon>
        <taxon>Eggerthellales</taxon>
        <taxon>Eggerthellaceae</taxon>
        <taxon>Slackia</taxon>
    </lineage>
</organism>
<dbReference type="GO" id="GO:0016301">
    <property type="term" value="F:kinase activity"/>
    <property type="evidence" value="ECO:0007669"/>
    <property type="project" value="UniProtKB-KW"/>
</dbReference>
<evidence type="ECO:0000256" key="1">
    <source>
        <dbReference type="ARBA" id="ARBA00006479"/>
    </source>
</evidence>
<dbReference type="PANTHER" id="PTHR18964:SF149">
    <property type="entry name" value="BIFUNCTIONAL UDP-N-ACETYLGLUCOSAMINE 2-EPIMERASE_N-ACETYLMANNOSAMINE KINASE"/>
    <property type="match status" value="1"/>
</dbReference>
<dbReference type="AlphaFoldDB" id="C7N7X5"/>
<dbReference type="InterPro" id="IPR043129">
    <property type="entry name" value="ATPase_NBD"/>
</dbReference>
<accession>C7N7X5</accession>
<keyword evidence="2" id="KW-0418">Kinase</keyword>
<name>C7N7X5_SLAHD</name>
<dbReference type="InterPro" id="IPR049874">
    <property type="entry name" value="ROK_cs"/>
</dbReference>
<dbReference type="EMBL" id="CP001684">
    <property type="protein sequence ID" value="ACV23010.1"/>
    <property type="molecule type" value="Genomic_DNA"/>
</dbReference>